<evidence type="ECO:0000313" key="7">
    <source>
        <dbReference type="EMBL" id="RDU49914.1"/>
    </source>
</evidence>
<proteinExistence type="predicted"/>
<gene>
    <name evidence="7" type="ORF">DWU89_06905</name>
    <name evidence="6" type="ORF">H8784_06745</name>
</gene>
<feature type="domain" description="M23ase beta-sheet core" evidence="5">
    <location>
        <begin position="344"/>
        <end position="438"/>
    </location>
</feature>
<evidence type="ECO:0000259" key="5">
    <source>
        <dbReference type="Pfam" id="PF01551"/>
    </source>
</evidence>
<feature type="compositionally biased region" description="Basic and acidic residues" evidence="3">
    <location>
        <begin position="176"/>
        <end position="200"/>
    </location>
</feature>
<sequence length="443" mass="50467">MRFLWFVIFVLSVSAACAQNSARVRELEKQRKAALAEIEMTNQLLDEARQTARNSLNRLNLLSKQILSRKQVISLLNQEIGEIDKQIAASRREISQLEKELGGKRQNYGKSVQSMYKRRSSQDKLLFILSADNFAQSLRRMRYLREYADWQKRQASEIIDKQKEIAYKQKELEKTRSEKNALLSAREDESRKLQTEESSQKAEVQQLNKKQKQLQADLKKKKQQADALNRQIEKQIAAEIARAEAEAKAARERAARAERDRLAREKAAASGKKVPDTKPETEPVREERVADTKGGYAMTKAEKQLSDNFAGNKGRLPYPVSGRHTIVATFGEQQHQELKYVRTNNSGIDIQTSPGADARAVFNGEVTRVFVVPGYNNSVIIRHGNYLTVYSNLSQVYVKAGDKVSTRQAIGKIFTDTEDGNATILHFQLWKEKTKLNPAPWLD</sequence>
<dbReference type="Gene3D" id="2.70.70.10">
    <property type="entry name" value="Glucose Permease (Domain IIA)"/>
    <property type="match status" value="1"/>
</dbReference>
<dbReference type="Proteomes" id="UP000629596">
    <property type="component" value="Unassembled WGS sequence"/>
</dbReference>
<keyword evidence="2" id="KW-0175">Coiled coil</keyword>
<dbReference type="EMBL" id="QREV01000011">
    <property type="protein sequence ID" value="RDU49914.1"/>
    <property type="molecule type" value="Genomic_DNA"/>
</dbReference>
<evidence type="ECO:0000313" key="8">
    <source>
        <dbReference type="Proteomes" id="UP000256321"/>
    </source>
</evidence>
<feature type="compositionally biased region" description="Basic and acidic residues" evidence="3">
    <location>
        <begin position="251"/>
        <end position="291"/>
    </location>
</feature>
<dbReference type="GO" id="GO:0004222">
    <property type="term" value="F:metalloendopeptidase activity"/>
    <property type="evidence" value="ECO:0007669"/>
    <property type="project" value="TreeGrafter"/>
</dbReference>
<feature type="region of interest" description="Disordered" evidence="3">
    <location>
        <begin position="251"/>
        <end position="293"/>
    </location>
</feature>
<evidence type="ECO:0000313" key="9">
    <source>
        <dbReference type="Proteomes" id="UP000629596"/>
    </source>
</evidence>
<evidence type="ECO:0000313" key="6">
    <source>
        <dbReference type="EMBL" id="MBC8601420.1"/>
    </source>
</evidence>
<dbReference type="Pfam" id="PF01551">
    <property type="entry name" value="Peptidase_M23"/>
    <property type="match status" value="1"/>
</dbReference>
<protein>
    <submittedName>
        <fullName evidence="7">Peptidase M24</fullName>
    </submittedName>
    <submittedName>
        <fullName evidence="6">Peptidoglycan DD-metalloendopeptidase family protein</fullName>
    </submittedName>
</protein>
<dbReference type="RefSeq" id="WP_115498907.1">
    <property type="nucleotide sequence ID" value="NZ_JACRTI010000011.1"/>
</dbReference>
<evidence type="ECO:0000256" key="4">
    <source>
        <dbReference type="SAM" id="SignalP"/>
    </source>
</evidence>
<dbReference type="CDD" id="cd12797">
    <property type="entry name" value="M23_peptidase"/>
    <property type="match status" value="1"/>
</dbReference>
<evidence type="ECO:0000256" key="2">
    <source>
        <dbReference type="SAM" id="Coils"/>
    </source>
</evidence>
<name>A0A3D8HG00_9BACT</name>
<dbReference type="InterPro" id="IPR011055">
    <property type="entry name" value="Dup_hybrid_motif"/>
</dbReference>
<dbReference type="InterPro" id="IPR016047">
    <property type="entry name" value="M23ase_b-sheet_dom"/>
</dbReference>
<organism evidence="7 8">
    <name type="scientific">Parabacteroides acidifaciens</name>
    <dbReference type="NCBI Taxonomy" id="2290935"/>
    <lineage>
        <taxon>Bacteria</taxon>
        <taxon>Pseudomonadati</taxon>
        <taxon>Bacteroidota</taxon>
        <taxon>Bacteroidia</taxon>
        <taxon>Bacteroidales</taxon>
        <taxon>Tannerellaceae</taxon>
        <taxon>Parabacteroides</taxon>
    </lineage>
</organism>
<comment type="caution">
    <text evidence="7">The sequence shown here is derived from an EMBL/GenBank/DDBJ whole genome shotgun (WGS) entry which is preliminary data.</text>
</comment>
<dbReference type="EMBL" id="JACRTI010000011">
    <property type="protein sequence ID" value="MBC8601420.1"/>
    <property type="molecule type" value="Genomic_DNA"/>
</dbReference>
<dbReference type="PROSITE" id="PS51257">
    <property type="entry name" value="PROKAR_LIPOPROTEIN"/>
    <property type="match status" value="1"/>
</dbReference>
<dbReference type="SUPFAM" id="SSF51261">
    <property type="entry name" value="Duplicated hybrid motif"/>
    <property type="match status" value="1"/>
</dbReference>
<dbReference type="Gene3D" id="6.10.250.3150">
    <property type="match status" value="1"/>
</dbReference>
<accession>A0A3D8HG00</accession>
<evidence type="ECO:0000256" key="3">
    <source>
        <dbReference type="SAM" id="MobiDB-lite"/>
    </source>
</evidence>
<dbReference type="Proteomes" id="UP000256321">
    <property type="component" value="Unassembled WGS sequence"/>
</dbReference>
<keyword evidence="9" id="KW-1185">Reference proteome</keyword>
<feature type="signal peptide" evidence="4">
    <location>
        <begin position="1"/>
        <end position="18"/>
    </location>
</feature>
<dbReference type="PANTHER" id="PTHR21666">
    <property type="entry name" value="PEPTIDASE-RELATED"/>
    <property type="match status" value="1"/>
</dbReference>
<feature type="chain" id="PRO_5017615072" evidence="4">
    <location>
        <begin position="19"/>
        <end position="443"/>
    </location>
</feature>
<reference evidence="6 9" key="2">
    <citation type="submission" date="2020-08" db="EMBL/GenBank/DDBJ databases">
        <title>Genome public.</title>
        <authorList>
            <person name="Liu C."/>
            <person name="Sun Q."/>
        </authorList>
    </citation>
    <scope>NUCLEOTIDE SEQUENCE [LARGE SCALE GENOMIC DNA]</scope>
    <source>
        <strain evidence="6 9">426_9</strain>
    </source>
</reference>
<dbReference type="InterPro" id="IPR050570">
    <property type="entry name" value="Cell_wall_metabolism_enzyme"/>
</dbReference>
<feature type="coiled-coil region" evidence="2">
    <location>
        <begin position="17"/>
        <end position="107"/>
    </location>
</feature>
<dbReference type="PANTHER" id="PTHR21666:SF289">
    <property type="entry name" value="L-ALA--D-GLU ENDOPEPTIDASE"/>
    <property type="match status" value="1"/>
</dbReference>
<keyword evidence="1 4" id="KW-0732">Signal</keyword>
<reference evidence="7 8" key="1">
    <citation type="submission" date="2018-07" db="EMBL/GenBank/DDBJ databases">
        <title>Parabacteroides acidifaciens nov. sp., isolated from human feces.</title>
        <authorList>
            <person name="Wang Y.J."/>
        </authorList>
    </citation>
    <scope>NUCLEOTIDE SEQUENCE [LARGE SCALE GENOMIC DNA]</scope>
    <source>
        <strain evidence="7 8">426-9</strain>
    </source>
</reference>
<feature type="region of interest" description="Disordered" evidence="3">
    <location>
        <begin position="176"/>
        <end position="204"/>
    </location>
</feature>
<evidence type="ECO:0000256" key="1">
    <source>
        <dbReference type="ARBA" id="ARBA00022729"/>
    </source>
</evidence>
<dbReference type="AlphaFoldDB" id="A0A3D8HG00"/>